<evidence type="ECO:0000313" key="2">
    <source>
        <dbReference type="Proteomes" id="UP000220828"/>
    </source>
</evidence>
<reference evidence="1 2" key="1">
    <citation type="submission" date="2017-09" db="EMBL/GenBank/DDBJ databases">
        <title>Whole genomes of Flavobacteriaceae.</title>
        <authorList>
            <person name="Stine C."/>
            <person name="Li C."/>
            <person name="Tadesse D."/>
        </authorList>
    </citation>
    <scope>NUCLEOTIDE SEQUENCE [LARGE SCALE GENOMIC DNA]</scope>
    <source>
        <strain evidence="1 2">ATCC 35036</strain>
    </source>
</reference>
<dbReference type="Proteomes" id="UP000220828">
    <property type="component" value="Unassembled WGS sequence"/>
</dbReference>
<name>A0A2H3K993_9FLAO</name>
<dbReference type="AlphaFoldDB" id="A0A2H3K993"/>
<evidence type="ECO:0000313" key="1">
    <source>
        <dbReference type="EMBL" id="PDS22682.1"/>
    </source>
</evidence>
<proteinExistence type="predicted"/>
<sequence>MKSLSIIILFTLLCCVNKKEIDINLKRTLIDYQNKFPIPKSHVANNRIYIYTAYFEKDSKDTLLKITRSSNGIDSIFLKKSGGFGIYEDDELRPTILFDNENIANKFILKKIFKIDKKHYKKNNIFIEGITPVHSYKINNGKLVLIKIDTIWQNWDK</sequence>
<organism evidence="1 2">
    <name type="scientific">Flavobacterium branchiophilum</name>
    <dbReference type="NCBI Taxonomy" id="55197"/>
    <lineage>
        <taxon>Bacteria</taxon>
        <taxon>Pseudomonadati</taxon>
        <taxon>Bacteroidota</taxon>
        <taxon>Flavobacteriia</taxon>
        <taxon>Flavobacteriales</taxon>
        <taxon>Flavobacteriaceae</taxon>
        <taxon>Flavobacterium</taxon>
    </lineage>
</organism>
<gene>
    <name evidence="1" type="ORF">B0A77_12815</name>
</gene>
<accession>A0A2H3K993</accession>
<dbReference type="RefSeq" id="WP_097554698.1">
    <property type="nucleotide sequence ID" value="NZ_PCMW01000081.1"/>
</dbReference>
<protein>
    <submittedName>
        <fullName evidence="1">Uncharacterized protein</fullName>
    </submittedName>
</protein>
<comment type="caution">
    <text evidence="1">The sequence shown here is derived from an EMBL/GenBank/DDBJ whole genome shotgun (WGS) entry which is preliminary data.</text>
</comment>
<dbReference type="EMBL" id="PCMW01000081">
    <property type="protein sequence ID" value="PDS22682.1"/>
    <property type="molecule type" value="Genomic_DNA"/>
</dbReference>